<dbReference type="EMBL" id="AGCM01000101">
    <property type="protein sequence ID" value="EHM53407.1"/>
    <property type="molecule type" value="Genomic_DNA"/>
</dbReference>
<dbReference type="AlphaFoldDB" id="G9ZG51"/>
<evidence type="ECO:0000256" key="2">
    <source>
        <dbReference type="ARBA" id="ARBA00023125"/>
    </source>
</evidence>
<dbReference type="Pfam" id="PF02796">
    <property type="entry name" value="HTH_7"/>
    <property type="match status" value="1"/>
</dbReference>
<dbReference type="InterPro" id="IPR006119">
    <property type="entry name" value="Resolv_N"/>
</dbReference>
<evidence type="ECO:0000256" key="3">
    <source>
        <dbReference type="ARBA" id="ARBA00023172"/>
    </source>
</evidence>
<dbReference type="Gene3D" id="1.10.10.60">
    <property type="entry name" value="Homeodomain-like"/>
    <property type="match status" value="1"/>
</dbReference>
<dbReference type="Gene3D" id="3.40.50.1390">
    <property type="entry name" value="Resolvase, N-terminal catalytic domain"/>
    <property type="match status" value="1"/>
</dbReference>
<dbReference type="InterPro" id="IPR006120">
    <property type="entry name" value="Resolvase_HTH_dom"/>
</dbReference>
<comment type="caution">
    <text evidence="5">The sequence shown here is derived from an EMBL/GenBank/DDBJ whole genome shotgun (WGS) entry which is preliminary data.</text>
</comment>
<dbReference type="HOGENOM" id="CLU_010686_9_1_6"/>
<dbReference type="CDD" id="cd03768">
    <property type="entry name" value="SR_ResInv"/>
    <property type="match status" value="1"/>
</dbReference>
<keyword evidence="2" id="KW-0238">DNA-binding</keyword>
<evidence type="ECO:0000259" key="4">
    <source>
        <dbReference type="PROSITE" id="PS51736"/>
    </source>
</evidence>
<evidence type="ECO:0000256" key="1">
    <source>
        <dbReference type="ARBA" id="ARBA00009913"/>
    </source>
</evidence>
<feature type="domain" description="Resolvase/invertase-type recombinase catalytic" evidence="4">
    <location>
        <begin position="1"/>
        <end position="65"/>
    </location>
</feature>
<gene>
    <name evidence="5" type="ORF">HMPREF9080_01765</name>
</gene>
<accession>G9ZG51</accession>
<dbReference type="Pfam" id="PF00239">
    <property type="entry name" value="Resolvase"/>
    <property type="match status" value="1"/>
</dbReference>
<dbReference type="PANTHER" id="PTHR30461:SF2">
    <property type="entry name" value="SERINE RECOMBINASE PINE-RELATED"/>
    <property type="match status" value="1"/>
</dbReference>
<dbReference type="SUPFAM" id="SSF53041">
    <property type="entry name" value="Resolvase-like"/>
    <property type="match status" value="1"/>
</dbReference>
<proteinExistence type="inferred from homology"/>
<sequence length="114" mass="12993">MTDLIQLVGQLEARKIHLRSLSEDLDTTSSTGKLIFHIFGAIAEFERNLIRERTMAGLAAARKRGRLGGRPTKLDEQRIKEIRILLNDPDMAVNDIAKRYGVSRGTIYRVLRQF</sequence>
<reference evidence="5 6" key="1">
    <citation type="submission" date="2011-08" db="EMBL/GenBank/DDBJ databases">
        <authorList>
            <person name="Weinstock G."/>
            <person name="Sodergren E."/>
            <person name="Clifton S."/>
            <person name="Fulton L."/>
            <person name="Fulton B."/>
            <person name="Courtney L."/>
            <person name="Fronick C."/>
            <person name="Harrison M."/>
            <person name="Strong C."/>
            <person name="Farmer C."/>
            <person name="Delahaunty K."/>
            <person name="Markovic C."/>
            <person name="Hall O."/>
            <person name="Minx P."/>
            <person name="Tomlinson C."/>
            <person name="Mitreva M."/>
            <person name="Hou S."/>
            <person name="Chen J."/>
            <person name="Wollam A."/>
            <person name="Pepin K.H."/>
            <person name="Johnson M."/>
            <person name="Bhonagiri V."/>
            <person name="Zhang X."/>
            <person name="Suruliraj S."/>
            <person name="Warren W."/>
            <person name="Chinwalla A."/>
            <person name="Mardis E.R."/>
            <person name="Wilson R.K."/>
        </authorList>
    </citation>
    <scope>NUCLEOTIDE SEQUENCE [LARGE SCALE GENOMIC DNA]</scope>
    <source>
        <strain evidence="5 6">F0432</strain>
    </source>
</reference>
<dbReference type="GO" id="GO:0000150">
    <property type="term" value="F:DNA strand exchange activity"/>
    <property type="evidence" value="ECO:0007669"/>
    <property type="project" value="InterPro"/>
</dbReference>
<dbReference type="CDD" id="cd00569">
    <property type="entry name" value="HTH_Hin_like"/>
    <property type="match status" value="1"/>
</dbReference>
<dbReference type="InterPro" id="IPR050639">
    <property type="entry name" value="SSR_resolvase"/>
</dbReference>
<dbReference type="STRING" id="797473.HMPREF9080_01765"/>
<name>G9ZG51_9GAMM</name>
<dbReference type="GO" id="GO:0003677">
    <property type="term" value="F:DNA binding"/>
    <property type="evidence" value="ECO:0007669"/>
    <property type="project" value="UniProtKB-KW"/>
</dbReference>
<dbReference type="SUPFAM" id="SSF46689">
    <property type="entry name" value="Homeodomain-like"/>
    <property type="match status" value="1"/>
</dbReference>
<dbReference type="InterPro" id="IPR036162">
    <property type="entry name" value="Resolvase-like_N_sf"/>
</dbReference>
<dbReference type="Proteomes" id="UP000004750">
    <property type="component" value="Unassembled WGS sequence"/>
</dbReference>
<evidence type="ECO:0000313" key="5">
    <source>
        <dbReference type="EMBL" id="EHM53407.1"/>
    </source>
</evidence>
<keyword evidence="3" id="KW-0233">DNA recombination</keyword>
<dbReference type="InterPro" id="IPR009057">
    <property type="entry name" value="Homeodomain-like_sf"/>
</dbReference>
<comment type="similarity">
    <text evidence="1">Belongs to the site-specific recombinase resolvase family.</text>
</comment>
<dbReference type="PANTHER" id="PTHR30461">
    <property type="entry name" value="DNA-INVERTASE FROM LAMBDOID PROPHAGE"/>
    <property type="match status" value="1"/>
</dbReference>
<dbReference type="PROSITE" id="PS51736">
    <property type="entry name" value="RECOMBINASES_3"/>
    <property type="match status" value="1"/>
</dbReference>
<evidence type="ECO:0000313" key="6">
    <source>
        <dbReference type="Proteomes" id="UP000004750"/>
    </source>
</evidence>
<organism evidence="5 6">
    <name type="scientific">Cardiobacterium valvarum F0432</name>
    <dbReference type="NCBI Taxonomy" id="797473"/>
    <lineage>
        <taxon>Bacteria</taxon>
        <taxon>Pseudomonadati</taxon>
        <taxon>Pseudomonadota</taxon>
        <taxon>Gammaproteobacteria</taxon>
        <taxon>Cardiobacteriales</taxon>
        <taxon>Cardiobacteriaceae</taxon>
        <taxon>Cardiobacterium</taxon>
    </lineage>
</organism>
<protein>
    <submittedName>
        <fullName evidence="5">Helix-turn-helix domain of resolvase</fullName>
    </submittedName>
</protein>